<reference evidence="3 4" key="1">
    <citation type="submission" date="2018-09" db="EMBL/GenBank/DDBJ databases">
        <title>A high-quality reference genome of wild soybean provides a powerful tool to mine soybean genomes.</title>
        <authorList>
            <person name="Xie M."/>
            <person name="Chung C.Y.L."/>
            <person name="Li M.-W."/>
            <person name="Wong F.-L."/>
            <person name="Chan T.-F."/>
            <person name="Lam H.-M."/>
        </authorList>
    </citation>
    <scope>NUCLEOTIDE SEQUENCE [LARGE SCALE GENOMIC DNA]</scope>
    <source>
        <strain evidence="4">cv. W05</strain>
        <tissue evidence="3">Hypocotyl of etiolated seedlings</tissue>
    </source>
</reference>
<keyword evidence="3" id="KW-0808">Transferase</keyword>
<keyword evidence="4" id="KW-1185">Reference proteome</keyword>
<organism evidence="3 4">
    <name type="scientific">Glycine soja</name>
    <name type="common">Wild soybean</name>
    <dbReference type="NCBI Taxonomy" id="3848"/>
    <lineage>
        <taxon>Eukaryota</taxon>
        <taxon>Viridiplantae</taxon>
        <taxon>Streptophyta</taxon>
        <taxon>Embryophyta</taxon>
        <taxon>Tracheophyta</taxon>
        <taxon>Spermatophyta</taxon>
        <taxon>Magnoliopsida</taxon>
        <taxon>eudicotyledons</taxon>
        <taxon>Gunneridae</taxon>
        <taxon>Pentapetalae</taxon>
        <taxon>rosids</taxon>
        <taxon>fabids</taxon>
        <taxon>Fabales</taxon>
        <taxon>Fabaceae</taxon>
        <taxon>Papilionoideae</taxon>
        <taxon>50 kb inversion clade</taxon>
        <taxon>NPAAA clade</taxon>
        <taxon>indigoferoid/millettioid clade</taxon>
        <taxon>Phaseoleae</taxon>
        <taxon>Glycine</taxon>
        <taxon>Glycine subgen. Soja</taxon>
    </lineage>
</organism>
<evidence type="ECO:0000259" key="2">
    <source>
        <dbReference type="Pfam" id="PF07727"/>
    </source>
</evidence>
<gene>
    <name evidence="3" type="ORF">D0Y65_031600</name>
</gene>
<dbReference type="InterPro" id="IPR043502">
    <property type="entry name" value="DNA/RNA_pol_sf"/>
</dbReference>
<evidence type="ECO:0000313" key="4">
    <source>
        <dbReference type="Proteomes" id="UP000289340"/>
    </source>
</evidence>
<comment type="caution">
    <text evidence="3">The sequence shown here is derived from an EMBL/GenBank/DDBJ whole genome shotgun (WGS) entry which is preliminary data.</text>
</comment>
<dbReference type="EC" id="2.7.7.7" evidence="3"/>
<dbReference type="InterPro" id="IPR013103">
    <property type="entry name" value="RVT_2"/>
</dbReference>
<dbReference type="PANTHER" id="PTHR11439:SF455">
    <property type="entry name" value="RLK (RECEPTOR-LIKE PROTEIN KINASE) 8, PUTATIVE-RELATED"/>
    <property type="match status" value="1"/>
</dbReference>
<dbReference type="CDD" id="cd09272">
    <property type="entry name" value="RNase_HI_RT_Ty1"/>
    <property type="match status" value="1"/>
</dbReference>
<dbReference type="Proteomes" id="UP000289340">
    <property type="component" value="Chromosome 11"/>
</dbReference>
<accession>A0A445I8Z6</accession>
<feature type="region of interest" description="Disordered" evidence="1">
    <location>
        <begin position="78"/>
        <end position="117"/>
    </location>
</feature>
<dbReference type="Pfam" id="PF07727">
    <property type="entry name" value="RVT_2"/>
    <property type="match status" value="1"/>
</dbReference>
<feature type="compositionally biased region" description="Low complexity" evidence="1">
    <location>
        <begin position="87"/>
        <end position="109"/>
    </location>
</feature>
<dbReference type="PANTHER" id="PTHR11439">
    <property type="entry name" value="GAG-POL-RELATED RETROTRANSPOSON"/>
    <property type="match status" value="1"/>
</dbReference>
<dbReference type="AlphaFoldDB" id="A0A445I8Z6"/>
<protein>
    <submittedName>
        <fullName evidence="3">Retrovirus-related Pol polyprotein from transposon RE1</fullName>
        <ecNumber evidence="3">2.7.7.7</ecNumber>
    </submittedName>
</protein>
<name>A0A445I8Z6_GLYSO</name>
<proteinExistence type="predicted"/>
<dbReference type="SUPFAM" id="SSF56672">
    <property type="entry name" value="DNA/RNA polymerases"/>
    <property type="match status" value="1"/>
</dbReference>
<keyword evidence="3" id="KW-0548">Nucleotidyltransferase</keyword>
<dbReference type="EMBL" id="QZWG01000011">
    <property type="protein sequence ID" value="RZB82533.1"/>
    <property type="molecule type" value="Genomic_DNA"/>
</dbReference>
<feature type="domain" description="Reverse transcriptase Ty1/copia-type" evidence="2">
    <location>
        <begin position="122"/>
        <end position="293"/>
    </location>
</feature>
<evidence type="ECO:0000256" key="1">
    <source>
        <dbReference type="SAM" id="MobiDB-lite"/>
    </source>
</evidence>
<evidence type="ECO:0000313" key="3">
    <source>
        <dbReference type="EMBL" id="RZB82533.1"/>
    </source>
</evidence>
<sequence>MADFWLSAINNIVYNFLLHPYHPHLPFLQTFPLLVQHPLSPLQPLYRVHPLLHKTIRLIPLPLLKPLHPIHLLKPDSQSVATQPVGTTSNPEAPSSTATASNSNSSESALQYPIPQNSHPMQTRAKYMARLVTKDFHQVQGFDFNKTFSLVVKPTTIRLILTSALSHHWGLHQLDVNNAFLNGLLHETIYMQQPPGFSSQDKSLVCRLDKALYGLKQSPRQWFERLQSTLLQFGFHTSQCDPSLFIYKKDKNVVYLLVYVDDIIITGSSNSLIQTLSKYIRDLLHKTDMAEAKSISFPMVTTLKLSRAGNDLLQDPTLYRSVVGALQYATITRPEISFAVNKVCQFMSRPLESHWTAVKRILRYLKGTLHFGLRFLLASLHQPLSLHAYYDADWAADPDDRRSTSGAAIFLDPNLISWWSRKHLLQELGVPTSKPLILFDKQSAVALAHNPVLHARTKHMEIDLFFVREKVLSNKLSVVHIPALDQWADLLTNPLSPTRFQFIRNKLKVFELSQAHPP</sequence>
<dbReference type="GO" id="GO:0003887">
    <property type="term" value="F:DNA-directed DNA polymerase activity"/>
    <property type="evidence" value="ECO:0007669"/>
    <property type="project" value="UniProtKB-EC"/>
</dbReference>